<evidence type="ECO:0000313" key="6">
    <source>
        <dbReference type="Proteomes" id="UP000813444"/>
    </source>
</evidence>
<dbReference type="PANTHER" id="PTHR47431:SF4">
    <property type="entry name" value="ZN(II)2CYS6 TRANSCRIPTION FACTOR (EUROFUNG)"/>
    <property type="match status" value="1"/>
</dbReference>
<name>A0A8K0T0P5_9HYPO</name>
<evidence type="ECO:0000256" key="2">
    <source>
        <dbReference type="ARBA" id="ARBA00023242"/>
    </source>
</evidence>
<dbReference type="SMART" id="SM00066">
    <property type="entry name" value="GAL4"/>
    <property type="match status" value="1"/>
</dbReference>
<accession>A0A8K0T0P5</accession>
<dbReference type="Gene3D" id="4.10.240.10">
    <property type="entry name" value="Zn(2)-C6 fungal-type DNA-binding domain"/>
    <property type="match status" value="1"/>
</dbReference>
<evidence type="ECO:0000313" key="5">
    <source>
        <dbReference type="EMBL" id="KAH7323156.1"/>
    </source>
</evidence>
<gene>
    <name evidence="5" type="ORF">B0I35DRAFT_193805</name>
</gene>
<dbReference type="EMBL" id="JAGPNK010000004">
    <property type="protein sequence ID" value="KAH7323156.1"/>
    <property type="molecule type" value="Genomic_DNA"/>
</dbReference>
<dbReference type="GO" id="GO:0006351">
    <property type="term" value="P:DNA-templated transcription"/>
    <property type="evidence" value="ECO:0007669"/>
    <property type="project" value="InterPro"/>
</dbReference>
<protein>
    <recommendedName>
        <fullName evidence="4">Zn(2)-C6 fungal-type domain-containing protein</fullName>
    </recommendedName>
</protein>
<evidence type="ECO:0000256" key="1">
    <source>
        <dbReference type="ARBA" id="ARBA00022723"/>
    </source>
</evidence>
<keyword evidence="6" id="KW-1185">Reference proteome</keyword>
<dbReference type="InterPro" id="IPR007219">
    <property type="entry name" value="XnlR_reg_dom"/>
</dbReference>
<dbReference type="SMART" id="SM00906">
    <property type="entry name" value="Fungal_trans"/>
    <property type="match status" value="1"/>
</dbReference>
<proteinExistence type="predicted"/>
<dbReference type="GO" id="GO:0000981">
    <property type="term" value="F:DNA-binding transcription factor activity, RNA polymerase II-specific"/>
    <property type="evidence" value="ECO:0007669"/>
    <property type="project" value="InterPro"/>
</dbReference>
<reference evidence="5" key="1">
    <citation type="journal article" date="2021" name="Nat. Commun.">
        <title>Genetic determinants of endophytism in the Arabidopsis root mycobiome.</title>
        <authorList>
            <person name="Mesny F."/>
            <person name="Miyauchi S."/>
            <person name="Thiergart T."/>
            <person name="Pickel B."/>
            <person name="Atanasova L."/>
            <person name="Karlsson M."/>
            <person name="Huettel B."/>
            <person name="Barry K.W."/>
            <person name="Haridas S."/>
            <person name="Chen C."/>
            <person name="Bauer D."/>
            <person name="Andreopoulos W."/>
            <person name="Pangilinan J."/>
            <person name="LaButti K."/>
            <person name="Riley R."/>
            <person name="Lipzen A."/>
            <person name="Clum A."/>
            <person name="Drula E."/>
            <person name="Henrissat B."/>
            <person name="Kohler A."/>
            <person name="Grigoriev I.V."/>
            <person name="Martin F.M."/>
            <person name="Hacquard S."/>
        </authorList>
    </citation>
    <scope>NUCLEOTIDE SEQUENCE</scope>
    <source>
        <strain evidence="5">MPI-CAGE-CH-0235</strain>
    </source>
</reference>
<dbReference type="PROSITE" id="PS50048">
    <property type="entry name" value="ZN2_CY6_FUNGAL_2"/>
    <property type="match status" value="1"/>
</dbReference>
<dbReference type="OrthoDB" id="2399539at2759"/>
<feature type="region of interest" description="Disordered" evidence="3">
    <location>
        <begin position="65"/>
        <end position="91"/>
    </location>
</feature>
<comment type="caution">
    <text evidence="5">The sequence shown here is derived from an EMBL/GenBank/DDBJ whole genome shotgun (WGS) entry which is preliminary data.</text>
</comment>
<evidence type="ECO:0000256" key="3">
    <source>
        <dbReference type="SAM" id="MobiDB-lite"/>
    </source>
</evidence>
<dbReference type="InterPro" id="IPR001138">
    <property type="entry name" value="Zn2Cys6_DnaBD"/>
</dbReference>
<dbReference type="Pfam" id="PF04082">
    <property type="entry name" value="Fungal_trans"/>
    <property type="match status" value="1"/>
</dbReference>
<dbReference type="CDD" id="cd12148">
    <property type="entry name" value="fungal_TF_MHR"/>
    <property type="match status" value="1"/>
</dbReference>
<dbReference type="CDD" id="cd00067">
    <property type="entry name" value="GAL4"/>
    <property type="match status" value="1"/>
</dbReference>
<dbReference type="SUPFAM" id="SSF57701">
    <property type="entry name" value="Zn2/Cys6 DNA-binding domain"/>
    <property type="match status" value="1"/>
</dbReference>
<dbReference type="PROSITE" id="PS00463">
    <property type="entry name" value="ZN2_CY6_FUNGAL_1"/>
    <property type="match status" value="1"/>
</dbReference>
<dbReference type="AlphaFoldDB" id="A0A8K0T0P5"/>
<feature type="compositionally biased region" description="Low complexity" evidence="3">
    <location>
        <begin position="67"/>
        <end position="91"/>
    </location>
</feature>
<dbReference type="InterPro" id="IPR036864">
    <property type="entry name" value="Zn2-C6_fun-type_DNA-bd_sf"/>
</dbReference>
<sequence length="604" mass="66699">MTSPVQPLRATRSSLACLHCRSRHLRCDGQKPRCSRCRDASQPCQYAVSRRGGLDRAALAERRRRLASGAGSNSRISTAPSYSSSSTSPTNVSMPIILRNDVANPDVAGALPSPSSSSPSPSHDIAKDDLFNSYYENFHHFHPFLLPRHRLLRLYRTPPRSPSLDALVAVMRFIGHIYAKKSWSFPLQAAIVDTLSHCTQPDPIIIQCRLLYSIPLFWHCYSSDAKREIEAAARLARDLGMFRREFAVVHGSGDPIQEECWRRTWWTLYIIDAYYAGTTGTLNFAVQDIQVTTDLPCEEHEYESGIIPTPKTLDDFDSREFADESLTFSSFAYLIGAIRCAALAISISPKITRKEASEEVIQQADAVIDGWSLLLPKGSKEVMDKNGQIDELMFQAHLIILVASVGLHRPLSDLKFNALEGISSCAREPPLDTPTPGLVNVHTTRVLRAARAQIRLLALPAHPFHHTPFTTCMVSEGTLALLSACSFHFKGKELAVTRDQIRMTIGCLKALGEIWTRTARNVTELQTIARHVLCIKGNTQVAQAIPSSVVSGNQSENDSVDLGDIFPGVQDYVNLCGWLGSDDSGSDLSWLMNGEGLQGEQLSV</sequence>
<keyword evidence="2" id="KW-0539">Nucleus</keyword>
<dbReference type="Proteomes" id="UP000813444">
    <property type="component" value="Unassembled WGS sequence"/>
</dbReference>
<dbReference type="PRINTS" id="PR00755">
    <property type="entry name" value="AFLATOXINBRP"/>
</dbReference>
<dbReference type="GO" id="GO:0008270">
    <property type="term" value="F:zinc ion binding"/>
    <property type="evidence" value="ECO:0007669"/>
    <property type="project" value="InterPro"/>
</dbReference>
<evidence type="ECO:0000259" key="4">
    <source>
        <dbReference type="PROSITE" id="PS50048"/>
    </source>
</evidence>
<dbReference type="Pfam" id="PF00172">
    <property type="entry name" value="Zn_clus"/>
    <property type="match status" value="1"/>
</dbReference>
<dbReference type="GO" id="GO:0003677">
    <property type="term" value="F:DNA binding"/>
    <property type="evidence" value="ECO:0007669"/>
    <property type="project" value="InterPro"/>
</dbReference>
<dbReference type="PANTHER" id="PTHR47431">
    <property type="entry name" value="ZN(II)2CYS6 TRANSCRIPTION FACTOR (EUROFUNG)-RELATED"/>
    <property type="match status" value="1"/>
</dbReference>
<organism evidence="5 6">
    <name type="scientific">Stachybotrys elegans</name>
    <dbReference type="NCBI Taxonomy" id="80388"/>
    <lineage>
        <taxon>Eukaryota</taxon>
        <taxon>Fungi</taxon>
        <taxon>Dikarya</taxon>
        <taxon>Ascomycota</taxon>
        <taxon>Pezizomycotina</taxon>
        <taxon>Sordariomycetes</taxon>
        <taxon>Hypocreomycetidae</taxon>
        <taxon>Hypocreales</taxon>
        <taxon>Stachybotryaceae</taxon>
        <taxon>Stachybotrys</taxon>
    </lineage>
</organism>
<feature type="domain" description="Zn(2)-C6 fungal-type" evidence="4">
    <location>
        <begin position="16"/>
        <end position="46"/>
    </location>
</feature>
<keyword evidence="1" id="KW-0479">Metal-binding</keyword>